<feature type="non-terminal residue" evidence="3">
    <location>
        <position position="97"/>
    </location>
</feature>
<evidence type="ECO:0000256" key="1">
    <source>
        <dbReference type="ARBA" id="ARBA00010609"/>
    </source>
</evidence>
<dbReference type="Gene3D" id="2.60.40.420">
    <property type="entry name" value="Cupredoxins - blue copper proteins"/>
    <property type="match status" value="1"/>
</dbReference>
<sequence length="97" mass="11084">MSSPLIVSSPILGDTKNVEGFAKLDTTFVKNAAITMHYKFDTNMKNVTRLSQTKSIMTINNLFPGPRIIDREGDRLVIKVVNHVQYNTSLHWYETNR</sequence>
<dbReference type="EMBL" id="JAIQCV010000012">
    <property type="protein sequence ID" value="KAH1039346.1"/>
    <property type="molecule type" value="Genomic_DNA"/>
</dbReference>
<dbReference type="SUPFAM" id="SSF49503">
    <property type="entry name" value="Cupredoxins"/>
    <property type="match status" value="1"/>
</dbReference>
<dbReference type="InterPro" id="IPR045087">
    <property type="entry name" value="Cu-oxidase_fam"/>
</dbReference>
<evidence type="ECO:0000313" key="4">
    <source>
        <dbReference type="Proteomes" id="UP000828251"/>
    </source>
</evidence>
<dbReference type="InterPro" id="IPR008972">
    <property type="entry name" value="Cupredoxin"/>
</dbReference>
<dbReference type="Proteomes" id="UP000828251">
    <property type="component" value="Unassembled WGS sequence"/>
</dbReference>
<dbReference type="AlphaFoldDB" id="A0A9D3UF37"/>
<feature type="domain" description="Plastocyanin-like" evidence="2">
    <location>
        <begin position="43"/>
        <end position="92"/>
    </location>
</feature>
<protein>
    <recommendedName>
        <fullName evidence="2">Plastocyanin-like domain-containing protein</fullName>
    </recommendedName>
</protein>
<dbReference type="PANTHER" id="PTHR11709">
    <property type="entry name" value="MULTI-COPPER OXIDASE"/>
    <property type="match status" value="1"/>
</dbReference>
<dbReference type="PANTHER" id="PTHR11709:SF522">
    <property type="entry name" value="LACCASE-4"/>
    <property type="match status" value="1"/>
</dbReference>
<gene>
    <name evidence="3" type="ORF">J1N35_041089</name>
</gene>
<evidence type="ECO:0000313" key="3">
    <source>
        <dbReference type="EMBL" id="KAH1039346.1"/>
    </source>
</evidence>
<comment type="similarity">
    <text evidence="1">Belongs to the multicopper oxidase family.</text>
</comment>
<dbReference type="Pfam" id="PF07732">
    <property type="entry name" value="Cu-oxidase_3"/>
    <property type="match status" value="1"/>
</dbReference>
<comment type="caution">
    <text evidence="3">The sequence shown here is derived from an EMBL/GenBank/DDBJ whole genome shotgun (WGS) entry which is preliminary data.</text>
</comment>
<keyword evidence="4" id="KW-1185">Reference proteome</keyword>
<dbReference type="GO" id="GO:0016491">
    <property type="term" value="F:oxidoreductase activity"/>
    <property type="evidence" value="ECO:0007669"/>
    <property type="project" value="TreeGrafter"/>
</dbReference>
<organism evidence="3 4">
    <name type="scientific">Gossypium stocksii</name>
    <dbReference type="NCBI Taxonomy" id="47602"/>
    <lineage>
        <taxon>Eukaryota</taxon>
        <taxon>Viridiplantae</taxon>
        <taxon>Streptophyta</taxon>
        <taxon>Embryophyta</taxon>
        <taxon>Tracheophyta</taxon>
        <taxon>Spermatophyta</taxon>
        <taxon>Magnoliopsida</taxon>
        <taxon>eudicotyledons</taxon>
        <taxon>Gunneridae</taxon>
        <taxon>Pentapetalae</taxon>
        <taxon>rosids</taxon>
        <taxon>malvids</taxon>
        <taxon>Malvales</taxon>
        <taxon>Malvaceae</taxon>
        <taxon>Malvoideae</taxon>
        <taxon>Gossypium</taxon>
    </lineage>
</organism>
<dbReference type="GO" id="GO:0005507">
    <property type="term" value="F:copper ion binding"/>
    <property type="evidence" value="ECO:0007669"/>
    <property type="project" value="InterPro"/>
</dbReference>
<evidence type="ECO:0000259" key="2">
    <source>
        <dbReference type="Pfam" id="PF07732"/>
    </source>
</evidence>
<proteinExistence type="inferred from homology"/>
<reference evidence="3 4" key="1">
    <citation type="journal article" date="2021" name="Plant Biotechnol. J.">
        <title>Multi-omics assisted identification of the key and species-specific regulatory components of drought-tolerant mechanisms in Gossypium stocksii.</title>
        <authorList>
            <person name="Yu D."/>
            <person name="Ke L."/>
            <person name="Zhang D."/>
            <person name="Wu Y."/>
            <person name="Sun Y."/>
            <person name="Mei J."/>
            <person name="Sun J."/>
            <person name="Sun Y."/>
        </authorList>
    </citation>
    <scope>NUCLEOTIDE SEQUENCE [LARGE SCALE GENOMIC DNA]</scope>
    <source>
        <strain evidence="4">cv. E1</strain>
        <tissue evidence="3">Leaf</tissue>
    </source>
</reference>
<dbReference type="OrthoDB" id="1421483at2759"/>
<name>A0A9D3UF37_9ROSI</name>
<dbReference type="InterPro" id="IPR011707">
    <property type="entry name" value="Cu-oxidase-like_N"/>
</dbReference>
<accession>A0A9D3UF37</accession>